<dbReference type="AlphaFoldDB" id="A0A395RK18"/>
<evidence type="ECO:0000313" key="3">
    <source>
        <dbReference type="Proteomes" id="UP000266152"/>
    </source>
</evidence>
<dbReference type="EMBL" id="PXOF01000186">
    <property type="protein sequence ID" value="RGP60470.1"/>
    <property type="molecule type" value="Genomic_DNA"/>
</dbReference>
<reference evidence="2 3" key="1">
    <citation type="journal article" date="2018" name="PLoS Pathog.">
        <title>Evolution of structural diversity of trichothecenes, a family of toxins produced by plant pathogenic and entomopathogenic fungi.</title>
        <authorList>
            <person name="Proctor R.H."/>
            <person name="McCormick S.P."/>
            <person name="Kim H.S."/>
            <person name="Cardoza R.E."/>
            <person name="Stanley A.M."/>
            <person name="Lindo L."/>
            <person name="Kelly A."/>
            <person name="Brown D.W."/>
            <person name="Lee T."/>
            <person name="Vaughan M.M."/>
            <person name="Alexander N.J."/>
            <person name="Busman M."/>
            <person name="Gutierrez S."/>
        </authorList>
    </citation>
    <scope>NUCLEOTIDE SEQUENCE [LARGE SCALE GENOMIC DNA]</scope>
    <source>
        <strain evidence="2 3">NRRL 3299</strain>
    </source>
</reference>
<comment type="caution">
    <text evidence="2">The sequence shown here is derived from an EMBL/GenBank/DDBJ whole genome shotgun (WGS) entry which is preliminary data.</text>
</comment>
<organism evidence="2 3">
    <name type="scientific">Fusarium sporotrichioides</name>
    <dbReference type="NCBI Taxonomy" id="5514"/>
    <lineage>
        <taxon>Eukaryota</taxon>
        <taxon>Fungi</taxon>
        <taxon>Dikarya</taxon>
        <taxon>Ascomycota</taxon>
        <taxon>Pezizomycotina</taxon>
        <taxon>Sordariomycetes</taxon>
        <taxon>Hypocreomycetidae</taxon>
        <taxon>Hypocreales</taxon>
        <taxon>Nectriaceae</taxon>
        <taxon>Fusarium</taxon>
    </lineage>
</organism>
<proteinExistence type="predicted"/>
<evidence type="ECO:0000256" key="1">
    <source>
        <dbReference type="SAM" id="MobiDB-lite"/>
    </source>
</evidence>
<protein>
    <submittedName>
        <fullName evidence="2">Uncharacterized protein</fullName>
    </submittedName>
</protein>
<sequence length="195" mass="21558">MDLTLFTRRQARQQLEARGLRKEATIHGLALYSARSSVMERVDPEIQAKLQATQDDADTPGEKRKKAQDASQAPKRHKLQASFHCTQPGVVAKKTEDVVPDNTQSIARSKADCQDAVQDAKDSAQTLVQAAEESISTAVACLKDVIQQMVDDAKTDVDSNVEDMRMEQRQIKHETNNELDQLSNSMVALINAVKA</sequence>
<evidence type="ECO:0000313" key="2">
    <source>
        <dbReference type="EMBL" id="RGP60470.1"/>
    </source>
</evidence>
<name>A0A395RK18_FUSSP</name>
<accession>A0A395RK18</accession>
<gene>
    <name evidence="2" type="ORF">FSPOR_10607</name>
</gene>
<feature type="region of interest" description="Disordered" evidence="1">
    <location>
        <begin position="51"/>
        <end position="78"/>
    </location>
</feature>
<dbReference type="Proteomes" id="UP000266152">
    <property type="component" value="Unassembled WGS sequence"/>
</dbReference>
<keyword evidence="3" id="KW-1185">Reference proteome</keyword>